<dbReference type="InterPro" id="IPR011993">
    <property type="entry name" value="PH-like_dom_sf"/>
</dbReference>
<proteinExistence type="predicted"/>
<dbReference type="Gene3D" id="2.30.29.30">
    <property type="entry name" value="Pleckstrin-homology domain (PH domain)/Phosphotyrosine-binding domain (PTB)"/>
    <property type="match status" value="1"/>
</dbReference>
<reference evidence="3" key="1">
    <citation type="journal article" date="2013" name="Science">
        <title>Comparative analysis of bat genomes provides insight into the evolution of flight and immunity.</title>
        <authorList>
            <person name="Zhang G."/>
            <person name="Cowled C."/>
            <person name="Shi Z."/>
            <person name="Huang Z."/>
            <person name="Bishop-Lilly K.A."/>
            <person name="Fang X."/>
            <person name="Wynne J.W."/>
            <person name="Xiong Z."/>
            <person name="Baker M.L."/>
            <person name="Zhao W."/>
            <person name="Tachedjian M."/>
            <person name="Zhu Y."/>
            <person name="Zhou P."/>
            <person name="Jiang X."/>
            <person name="Ng J."/>
            <person name="Yang L."/>
            <person name="Wu L."/>
            <person name="Xiao J."/>
            <person name="Feng Y."/>
            <person name="Chen Y."/>
            <person name="Sun X."/>
            <person name="Zhang Y."/>
            <person name="Marsh G.A."/>
            <person name="Crameri G."/>
            <person name="Broder C.C."/>
            <person name="Frey K.G."/>
            <person name="Wang L.F."/>
            <person name="Wang J."/>
        </authorList>
    </citation>
    <scope>NUCLEOTIDE SEQUENCE [LARGE SCALE GENOMIC DNA]</scope>
</reference>
<organism evidence="2 3">
    <name type="scientific">Myotis davidii</name>
    <name type="common">David's myotis</name>
    <dbReference type="NCBI Taxonomy" id="225400"/>
    <lineage>
        <taxon>Eukaryota</taxon>
        <taxon>Metazoa</taxon>
        <taxon>Chordata</taxon>
        <taxon>Craniata</taxon>
        <taxon>Vertebrata</taxon>
        <taxon>Euteleostomi</taxon>
        <taxon>Mammalia</taxon>
        <taxon>Eutheria</taxon>
        <taxon>Laurasiatheria</taxon>
        <taxon>Chiroptera</taxon>
        <taxon>Yangochiroptera</taxon>
        <taxon>Vespertilionidae</taxon>
        <taxon>Myotis</taxon>
    </lineage>
</organism>
<dbReference type="EMBL" id="KB109900">
    <property type="protein sequence ID" value="ELK27700.1"/>
    <property type="molecule type" value="Genomic_DNA"/>
</dbReference>
<protein>
    <submittedName>
        <fullName evidence="2">PTB domain-containing engulfment adapter protein 1</fullName>
    </submittedName>
</protein>
<sequence>MTAGVTATVRGPEAAGQPVEKAPGPDPTRACLHSVHDSGVSAQHEAFLQGFPGRTVRWGHASPSVKSPWPWDLGLHEAASIYCARFSPNGVTPGDGTARLTDDLSQFLGSTEVEQPKGTEVVRDAVRKLKVNAQPLSPPAGLHVVLL</sequence>
<dbReference type="Proteomes" id="UP000010556">
    <property type="component" value="Unassembled WGS sequence"/>
</dbReference>
<gene>
    <name evidence="2" type="ORF">MDA_GLEAN10023621</name>
</gene>
<keyword evidence="3" id="KW-1185">Reference proteome</keyword>
<accession>L5LNV9</accession>
<name>L5LNV9_MYODS</name>
<evidence type="ECO:0000313" key="2">
    <source>
        <dbReference type="EMBL" id="ELK27700.1"/>
    </source>
</evidence>
<evidence type="ECO:0000256" key="1">
    <source>
        <dbReference type="SAM" id="MobiDB-lite"/>
    </source>
</evidence>
<feature type="region of interest" description="Disordered" evidence="1">
    <location>
        <begin position="1"/>
        <end position="26"/>
    </location>
</feature>
<evidence type="ECO:0000313" key="3">
    <source>
        <dbReference type="Proteomes" id="UP000010556"/>
    </source>
</evidence>
<dbReference type="AlphaFoldDB" id="L5LNV9"/>